<evidence type="ECO:0000256" key="9">
    <source>
        <dbReference type="ARBA" id="ARBA00044656"/>
    </source>
</evidence>
<name>A0ABD3NJ65_9STRA</name>
<dbReference type="Gene3D" id="1.20.1250.20">
    <property type="entry name" value="MFS general substrate transporter like domains"/>
    <property type="match status" value="1"/>
</dbReference>
<keyword evidence="17" id="KW-1185">Reference proteome</keyword>
<evidence type="ECO:0000256" key="13">
    <source>
        <dbReference type="ARBA" id="ARBA00044780"/>
    </source>
</evidence>
<evidence type="ECO:0000313" key="17">
    <source>
        <dbReference type="Proteomes" id="UP001530400"/>
    </source>
</evidence>
<dbReference type="InterPro" id="IPR036259">
    <property type="entry name" value="MFS_trans_sf"/>
</dbReference>
<protein>
    <recommendedName>
        <fullName evidence="13">Hexose transporter 1</fullName>
    </recommendedName>
</protein>
<dbReference type="Pfam" id="PF00083">
    <property type="entry name" value="Sugar_tr"/>
    <property type="match status" value="1"/>
</dbReference>
<dbReference type="EMBL" id="JALLPJ020001123">
    <property type="protein sequence ID" value="KAL3776005.1"/>
    <property type="molecule type" value="Genomic_DNA"/>
</dbReference>
<keyword evidence="5 14" id="KW-1133">Transmembrane helix</keyword>
<dbReference type="PANTHER" id="PTHR23503:SF8">
    <property type="entry name" value="FACILITATED GLUCOSE TRANSPORTER PROTEIN 1"/>
    <property type="match status" value="1"/>
</dbReference>
<keyword evidence="6 14" id="KW-0472">Membrane</keyword>
<dbReference type="PROSITE" id="PS50850">
    <property type="entry name" value="MFS"/>
    <property type="match status" value="1"/>
</dbReference>
<evidence type="ECO:0000256" key="14">
    <source>
        <dbReference type="SAM" id="Phobius"/>
    </source>
</evidence>
<evidence type="ECO:0000259" key="15">
    <source>
        <dbReference type="PROSITE" id="PS50850"/>
    </source>
</evidence>
<sequence>MMQFSGIDAVFYYSTTIFYEADVANPELATTSLGLVNVAITFAAVKYMDVAGRKKLLTMSWIGLMASYLLLTISFVWKPYYDFMDSVSVLAVTGVIIFFAFGPGCIVWFIIAEIFPLYARDTAMSA</sequence>
<dbReference type="Proteomes" id="UP001530400">
    <property type="component" value="Unassembled WGS sequence"/>
</dbReference>
<comment type="subunit">
    <text evidence="2">Homodimer.</text>
</comment>
<accession>A0ABD3NJ65</accession>
<comment type="caution">
    <text evidence="16">The sequence shown here is derived from an EMBL/GenBank/DDBJ whole genome shotgun (WGS) entry which is preliminary data.</text>
</comment>
<dbReference type="AlphaFoldDB" id="A0ABD3NJ65"/>
<dbReference type="SUPFAM" id="SSF103473">
    <property type="entry name" value="MFS general substrate transporter"/>
    <property type="match status" value="1"/>
</dbReference>
<proteinExistence type="predicted"/>
<evidence type="ECO:0000256" key="8">
    <source>
        <dbReference type="ARBA" id="ARBA00044648"/>
    </source>
</evidence>
<dbReference type="InterPro" id="IPR003663">
    <property type="entry name" value="Sugar/inositol_transpt"/>
</dbReference>
<dbReference type="PANTHER" id="PTHR23503">
    <property type="entry name" value="SOLUTE CARRIER FAMILY 2"/>
    <property type="match status" value="1"/>
</dbReference>
<evidence type="ECO:0000256" key="2">
    <source>
        <dbReference type="ARBA" id="ARBA00011738"/>
    </source>
</evidence>
<feature type="transmembrane region" description="Helical" evidence="14">
    <location>
        <begin position="57"/>
        <end position="77"/>
    </location>
</feature>
<dbReference type="InterPro" id="IPR020846">
    <property type="entry name" value="MFS_dom"/>
</dbReference>
<dbReference type="InterPro" id="IPR045263">
    <property type="entry name" value="GLUT"/>
</dbReference>
<gene>
    <name evidence="16" type="ORF">ACHAWO_001925</name>
</gene>
<comment type="catalytic activity">
    <reaction evidence="7">
        <text>D-galactose(in) = D-galactose(out)</text>
        <dbReference type="Rhea" id="RHEA:34915"/>
        <dbReference type="ChEBI" id="CHEBI:4139"/>
    </reaction>
    <physiologicalReaction direction="right-to-left" evidence="7">
        <dbReference type="Rhea" id="RHEA:34917"/>
    </physiologicalReaction>
</comment>
<keyword evidence="4 14" id="KW-0812">Transmembrane</keyword>
<dbReference type="PRINTS" id="PR00171">
    <property type="entry name" value="SUGRTRNSPORT"/>
</dbReference>
<evidence type="ECO:0000256" key="3">
    <source>
        <dbReference type="ARBA" id="ARBA00022448"/>
    </source>
</evidence>
<dbReference type="InterPro" id="IPR005829">
    <property type="entry name" value="Sugar_transporter_CS"/>
</dbReference>
<evidence type="ECO:0000256" key="12">
    <source>
        <dbReference type="ARBA" id="ARBA00044710"/>
    </source>
</evidence>
<dbReference type="GO" id="GO:0016020">
    <property type="term" value="C:membrane"/>
    <property type="evidence" value="ECO:0007669"/>
    <property type="project" value="UniProtKB-SubCell"/>
</dbReference>
<evidence type="ECO:0000256" key="11">
    <source>
        <dbReference type="ARBA" id="ARBA00044668"/>
    </source>
</evidence>
<comment type="catalytic activity">
    <reaction evidence="10">
        <text>D-mannose(out) = D-mannose(in)</text>
        <dbReference type="Rhea" id="RHEA:78391"/>
        <dbReference type="ChEBI" id="CHEBI:4208"/>
    </reaction>
    <physiologicalReaction direction="left-to-right" evidence="10">
        <dbReference type="Rhea" id="RHEA:78392"/>
    </physiologicalReaction>
</comment>
<comment type="catalytic activity">
    <reaction evidence="11">
        <text>D-glucosamine(out) = D-glucosamine(in)</text>
        <dbReference type="Rhea" id="RHEA:78423"/>
        <dbReference type="ChEBI" id="CHEBI:58723"/>
    </reaction>
    <physiologicalReaction direction="left-to-right" evidence="11">
        <dbReference type="Rhea" id="RHEA:78424"/>
    </physiologicalReaction>
</comment>
<evidence type="ECO:0000256" key="6">
    <source>
        <dbReference type="ARBA" id="ARBA00023136"/>
    </source>
</evidence>
<comment type="catalytic activity">
    <reaction evidence="12">
        <text>D-fructose(out) = D-fructose(in)</text>
        <dbReference type="Rhea" id="RHEA:60372"/>
        <dbReference type="ChEBI" id="CHEBI:37721"/>
    </reaction>
    <physiologicalReaction direction="left-to-right" evidence="12">
        <dbReference type="Rhea" id="RHEA:60373"/>
    </physiologicalReaction>
</comment>
<evidence type="ECO:0000256" key="4">
    <source>
        <dbReference type="ARBA" id="ARBA00022692"/>
    </source>
</evidence>
<feature type="domain" description="Major facilitator superfamily (MFS) profile" evidence="15">
    <location>
        <begin position="1"/>
        <end position="126"/>
    </location>
</feature>
<evidence type="ECO:0000256" key="10">
    <source>
        <dbReference type="ARBA" id="ARBA00044662"/>
    </source>
</evidence>
<comment type="catalytic activity">
    <reaction evidence="9">
        <text>D-xylose(out) = D-xylose(in)</text>
        <dbReference type="Rhea" id="RHEA:78427"/>
        <dbReference type="ChEBI" id="CHEBI:53455"/>
    </reaction>
    <physiologicalReaction direction="left-to-right" evidence="9">
        <dbReference type="Rhea" id="RHEA:78428"/>
    </physiologicalReaction>
</comment>
<reference evidence="16 17" key="1">
    <citation type="submission" date="2024-10" db="EMBL/GenBank/DDBJ databases">
        <title>Updated reference genomes for cyclostephanoid diatoms.</title>
        <authorList>
            <person name="Roberts W.R."/>
            <person name="Alverson A.J."/>
        </authorList>
    </citation>
    <scope>NUCLEOTIDE SEQUENCE [LARGE SCALE GENOMIC DNA]</scope>
    <source>
        <strain evidence="16 17">AJA010-31</strain>
    </source>
</reference>
<evidence type="ECO:0000313" key="16">
    <source>
        <dbReference type="EMBL" id="KAL3776005.1"/>
    </source>
</evidence>
<keyword evidence="3" id="KW-0813">Transport</keyword>
<comment type="catalytic activity">
    <reaction evidence="8">
        <text>D-glucose(out) = D-glucose(in)</text>
        <dbReference type="Rhea" id="RHEA:60376"/>
        <dbReference type="ChEBI" id="CHEBI:4167"/>
    </reaction>
    <physiologicalReaction direction="left-to-right" evidence="8">
        <dbReference type="Rhea" id="RHEA:60377"/>
    </physiologicalReaction>
</comment>
<evidence type="ECO:0000256" key="5">
    <source>
        <dbReference type="ARBA" id="ARBA00022989"/>
    </source>
</evidence>
<dbReference type="InterPro" id="IPR005828">
    <property type="entry name" value="MFS_sugar_transport-like"/>
</dbReference>
<evidence type="ECO:0000256" key="7">
    <source>
        <dbReference type="ARBA" id="ARBA00044637"/>
    </source>
</evidence>
<dbReference type="PROSITE" id="PS00216">
    <property type="entry name" value="SUGAR_TRANSPORT_1"/>
    <property type="match status" value="1"/>
</dbReference>
<organism evidence="16 17">
    <name type="scientific">Cyclotella atomus</name>
    <dbReference type="NCBI Taxonomy" id="382360"/>
    <lineage>
        <taxon>Eukaryota</taxon>
        <taxon>Sar</taxon>
        <taxon>Stramenopiles</taxon>
        <taxon>Ochrophyta</taxon>
        <taxon>Bacillariophyta</taxon>
        <taxon>Coscinodiscophyceae</taxon>
        <taxon>Thalassiosirophycidae</taxon>
        <taxon>Stephanodiscales</taxon>
        <taxon>Stephanodiscaceae</taxon>
        <taxon>Cyclotella</taxon>
    </lineage>
</organism>
<evidence type="ECO:0000256" key="1">
    <source>
        <dbReference type="ARBA" id="ARBA00004141"/>
    </source>
</evidence>
<comment type="subcellular location">
    <subcellularLocation>
        <location evidence="1">Membrane</location>
        <topology evidence="1">Multi-pass membrane protein</topology>
    </subcellularLocation>
</comment>
<feature type="transmembrane region" description="Helical" evidence="14">
    <location>
        <begin position="89"/>
        <end position="111"/>
    </location>
</feature>